<keyword evidence="1" id="KW-1185">Reference proteome</keyword>
<reference evidence="2" key="1">
    <citation type="submission" date="2025-08" db="UniProtKB">
        <authorList>
            <consortium name="RefSeq"/>
        </authorList>
    </citation>
    <scope>IDENTIFICATION</scope>
    <source>
        <strain evidence="2">OHB3-1</strain>
    </source>
</reference>
<evidence type="ECO:0000313" key="2">
    <source>
        <dbReference type="RefSeq" id="XP_022148791.1"/>
    </source>
</evidence>
<sequence length="107" mass="11149">MASTAIAASFLPLTAKHPSAATRRALIVAKASAAANDASKPNLEMNRSVQVESWQGRRELVAAAVTVAAATLAKAAMADEPKRGSAEAKQKYAPVCVTMPTARICRN</sequence>
<dbReference type="InterPro" id="IPR040296">
    <property type="entry name" value="PSBT"/>
</dbReference>
<dbReference type="Proteomes" id="UP000504603">
    <property type="component" value="Unplaced"/>
</dbReference>
<dbReference type="PANTHER" id="PTHR34940">
    <property type="entry name" value="PHOTOSYSTEM II 5 KDA PROTEIN, CHLOROPLASTIC"/>
    <property type="match status" value="1"/>
</dbReference>
<gene>
    <name evidence="2" type="primary">LOC111017359</name>
</gene>
<organism evidence="1 2">
    <name type="scientific">Momordica charantia</name>
    <name type="common">Bitter gourd</name>
    <name type="synonym">Balsam pear</name>
    <dbReference type="NCBI Taxonomy" id="3673"/>
    <lineage>
        <taxon>Eukaryota</taxon>
        <taxon>Viridiplantae</taxon>
        <taxon>Streptophyta</taxon>
        <taxon>Embryophyta</taxon>
        <taxon>Tracheophyta</taxon>
        <taxon>Spermatophyta</taxon>
        <taxon>Magnoliopsida</taxon>
        <taxon>eudicotyledons</taxon>
        <taxon>Gunneridae</taxon>
        <taxon>Pentapetalae</taxon>
        <taxon>rosids</taxon>
        <taxon>fabids</taxon>
        <taxon>Cucurbitales</taxon>
        <taxon>Cucurbitaceae</taxon>
        <taxon>Momordiceae</taxon>
        <taxon>Momordica</taxon>
    </lineage>
</organism>
<evidence type="ECO:0000313" key="1">
    <source>
        <dbReference type="Proteomes" id="UP000504603"/>
    </source>
</evidence>
<dbReference type="PANTHER" id="PTHR34940:SF4">
    <property type="entry name" value="OS02G0581100 PROTEIN"/>
    <property type="match status" value="1"/>
</dbReference>
<dbReference type="RefSeq" id="XP_022148791.1">
    <property type="nucleotide sequence ID" value="XM_022293099.1"/>
</dbReference>
<proteinExistence type="predicted"/>
<dbReference type="KEGG" id="mcha:111017359"/>
<name>A0A6J1D6G0_MOMCH</name>
<dbReference type="GeneID" id="111017359"/>
<protein>
    <submittedName>
        <fullName evidence="2">Photosystem II 5 kDa protein, chloroplastic</fullName>
    </submittedName>
</protein>
<accession>A0A6J1D6G0</accession>
<dbReference type="AlphaFoldDB" id="A0A6J1D6G0"/>